<sequence>MPKRTSLHFGKSASPNHSTNAVNEVVSAVQRKLTISATEEVPSVKSSPRRPSFSMNAILHAGKDKEHVHRSDSNDREARKHKRNSLTSGLRASSRSKDTLANHSPRLAAISPGKFDLIIESPPLVFYGTTQSSSGALLSGRLRLHVTDPSAEIKLTKLVMTLNAAITTKKPVVKDCPECAKRVNELKTWIFLSEPMTYHANKSNQFPFSFLLPGHLPATTNSALGSVTYYLEAHATTSHSEEIQLRQPLKIERAVPPGLEKSSVRIFPPTNLTARVIMPPVIHPIGNFPLQMILSGVVDKKTDTQTRWRLRKVMWRIEEHTKMISSPCSKHGHKVGGDGKALQHQDERTVGCDELKSGWKSDFDTHGGEITLEFEARLSPSRNPICDADSPAGLEVKHNLVIELIIAEEFCPNRNTSLITPTGAARVLRMQFGINVTERAGMGISWDEEMPPVYDDVPESPPGYGTSDKNAGAFGGAIMEDYDGPELEYHDLERLHSDNPHEPPKYRERDPAEYVDVLTTMMRRSGSGSGASTASPGLGPSSPRFMARTASGASTASPGLCPSSPRFMARTASGASTSSPGLGPSSPRFRARTTSRSSNHSAHPPHSHLHHELGLTEDDFSIEPPQFRISEHDERQGDGTAVVDEDFGVGEAVG</sequence>
<evidence type="ECO:0000259" key="2">
    <source>
        <dbReference type="Pfam" id="PF13002"/>
    </source>
</evidence>
<dbReference type="Proteomes" id="UP000606974">
    <property type="component" value="Unassembled WGS sequence"/>
</dbReference>
<feature type="compositionally biased region" description="Basic and acidic residues" evidence="1">
    <location>
        <begin position="335"/>
        <end position="345"/>
    </location>
</feature>
<evidence type="ECO:0000313" key="4">
    <source>
        <dbReference type="Proteomes" id="UP000606974"/>
    </source>
</evidence>
<dbReference type="GO" id="GO:0070086">
    <property type="term" value="P:ubiquitin-dependent endocytosis"/>
    <property type="evidence" value="ECO:0007669"/>
    <property type="project" value="TreeGrafter"/>
</dbReference>
<organism evidence="3 4">
    <name type="scientific">Endocarpon pusillum</name>
    <dbReference type="NCBI Taxonomy" id="364733"/>
    <lineage>
        <taxon>Eukaryota</taxon>
        <taxon>Fungi</taxon>
        <taxon>Dikarya</taxon>
        <taxon>Ascomycota</taxon>
        <taxon>Pezizomycotina</taxon>
        <taxon>Eurotiomycetes</taxon>
        <taxon>Chaetothyriomycetidae</taxon>
        <taxon>Verrucariales</taxon>
        <taxon>Verrucariaceae</taxon>
        <taxon>Endocarpon</taxon>
    </lineage>
</organism>
<feature type="domain" description="LDB19 N-terminal" evidence="2">
    <location>
        <begin position="160"/>
        <end position="335"/>
    </location>
</feature>
<gene>
    <name evidence="3" type="ORF">GJ744_012137</name>
</gene>
<dbReference type="GO" id="GO:0005829">
    <property type="term" value="C:cytosol"/>
    <property type="evidence" value="ECO:0007669"/>
    <property type="project" value="TreeGrafter"/>
</dbReference>
<dbReference type="InterPro" id="IPR014752">
    <property type="entry name" value="Arrestin-like_C"/>
</dbReference>
<dbReference type="PANTHER" id="PTHR11188">
    <property type="entry name" value="ARRESTIN DOMAIN CONTAINING PROTEIN"/>
    <property type="match status" value="1"/>
</dbReference>
<dbReference type="GO" id="GO:0030674">
    <property type="term" value="F:protein-macromolecule adaptor activity"/>
    <property type="evidence" value="ECO:0007669"/>
    <property type="project" value="TreeGrafter"/>
</dbReference>
<feature type="region of interest" description="Disordered" evidence="1">
    <location>
        <begin position="60"/>
        <end position="105"/>
    </location>
</feature>
<dbReference type="InterPro" id="IPR050357">
    <property type="entry name" value="Arrestin_domain-protein"/>
</dbReference>
<keyword evidence="4" id="KW-1185">Reference proteome</keyword>
<dbReference type="InterPro" id="IPR024391">
    <property type="entry name" value="LDB19_N"/>
</dbReference>
<feature type="region of interest" description="Disordered" evidence="1">
    <location>
        <begin position="523"/>
        <end position="610"/>
    </location>
</feature>
<comment type="caution">
    <text evidence="3">The sequence shown here is derived from an EMBL/GenBank/DDBJ whole genome shotgun (WGS) entry which is preliminary data.</text>
</comment>
<dbReference type="Gene3D" id="2.60.40.640">
    <property type="match status" value="1"/>
</dbReference>
<dbReference type="EMBL" id="JAACFV010000091">
    <property type="protein sequence ID" value="KAF7506245.1"/>
    <property type="molecule type" value="Genomic_DNA"/>
</dbReference>
<protein>
    <recommendedName>
        <fullName evidence="2">LDB19 N-terminal domain-containing protein</fullName>
    </recommendedName>
</protein>
<dbReference type="GO" id="GO:0005886">
    <property type="term" value="C:plasma membrane"/>
    <property type="evidence" value="ECO:0007669"/>
    <property type="project" value="TreeGrafter"/>
</dbReference>
<dbReference type="PANTHER" id="PTHR11188:SF76">
    <property type="entry name" value="PROTEIN LDB19"/>
    <property type="match status" value="1"/>
</dbReference>
<feature type="region of interest" description="Disordered" evidence="1">
    <location>
        <begin position="630"/>
        <end position="654"/>
    </location>
</feature>
<feature type="compositionally biased region" description="Low complexity" evidence="1">
    <location>
        <begin position="530"/>
        <end position="543"/>
    </location>
</feature>
<proteinExistence type="predicted"/>
<evidence type="ECO:0000256" key="1">
    <source>
        <dbReference type="SAM" id="MobiDB-lite"/>
    </source>
</evidence>
<feature type="compositionally biased region" description="Polar residues" evidence="1">
    <location>
        <begin position="13"/>
        <end position="22"/>
    </location>
</feature>
<feature type="compositionally biased region" description="Low complexity" evidence="1">
    <location>
        <begin position="569"/>
        <end position="588"/>
    </location>
</feature>
<name>A0A8H7E2E3_9EURO</name>
<dbReference type="OrthoDB" id="3832628at2759"/>
<dbReference type="Pfam" id="PF13002">
    <property type="entry name" value="LDB19"/>
    <property type="match status" value="1"/>
</dbReference>
<evidence type="ECO:0000313" key="3">
    <source>
        <dbReference type="EMBL" id="KAF7506245.1"/>
    </source>
</evidence>
<dbReference type="AlphaFoldDB" id="A0A8H7E2E3"/>
<accession>A0A8H7E2E3</accession>
<dbReference type="GO" id="GO:0031625">
    <property type="term" value="F:ubiquitin protein ligase binding"/>
    <property type="evidence" value="ECO:0007669"/>
    <property type="project" value="TreeGrafter"/>
</dbReference>
<reference evidence="3" key="1">
    <citation type="submission" date="2020-02" db="EMBL/GenBank/DDBJ databases">
        <authorList>
            <person name="Palmer J.M."/>
        </authorList>
    </citation>
    <scope>NUCLEOTIDE SEQUENCE</scope>
    <source>
        <strain evidence="3">EPUS1.4</strain>
        <tissue evidence="3">Thallus</tissue>
    </source>
</reference>
<feature type="compositionally biased region" description="Basic and acidic residues" evidence="1">
    <location>
        <begin position="61"/>
        <end position="78"/>
    </location>
</feature>
<feature type="region of interest" description="Disordered" evidence="1">
    <location>
        <begin position="326"/>
        <end position="345"/>
    </location>
</feature>
<feature type="region of interest" description="Disordered" evidence="1">
    <location>
        <begin position="1"/>
        <end position="22"/>
    </location>
</feature>